<dbReference type="AlphaFoldDB" id="A0AAV5D1J8"/>
<dbReference type="Gene3D" id="3.80.10.10">
    <property type="entry name" value="Ribonuclease Inhibitor"/>
    <property type="match status" value="1"/>
</dbReference>
<reference evidence="1" key="1">
    <citation type="journal article" date="2018" name="DNA Res.">
        <title>Multiple hybrid de novo genome assembly of finger millet, an orphan allotetraploid crop.</title>
        <authorList>
            <person name="Hatakeyama M."/>
            <person name="Aluri S."/>
            <person name="Balachadran M.T."/>
            <person name="Sivarajan S.R."/>
            <person name="Patrignani A."/>
            <person name="Gruter S."/>
            <person name="Poveda L."/>
            <person name="Shimizu-Inatsugi R."/>
            <person name="Baeten J."/>
            <person name="Francoijs K.J."/>
            <person name="Nataraja K.N."/>
            <person name="Reddy Y.A.N."/>
            <person name="Phadnis S."/>
            <person name="Ravikumar R.L."/>
            <person name="Schlapbach R."/>
            <person name="Sreeman S.M."/>
            <person name="Shimizu K.K."/>
        </authorList>
    </citation>
    <scope>NUCLEOTIDE SEQUENCE</scope>
</reference>
<dbReference type="SUPFAM" id="SSF81383">
    <property type="entry name" value="F-box domain"/>
    <property type="match status" value="1"/>
</dbReference>
<dbReference type="CDD" id="cd22160">
    <property type="entry name" value="F-box_AtFBL13-like"/>
    <property type="match status" value="1"/>
</dbReference>
<accession>A0AAV5D1J8</accession>
<comment type="caution">
    <text evidence="1">The sequence shown here is derived from an EMBL/GenBank/DDBJ whole genome shotgun (WGS) entry which is preliminary data.</text>
</comment>
<evidence type="ECO:0000313" key="1">
    <source>
        <dbReference type="EMBL" id="GJN04203.1"/>
    </source>
</evidence>
<evidence type="ECO:0008006" key="3">
    <source>
        <dbReference type="Google" id="ProtNLM"/>
    </source>
</evidence>
<keyword evidence="2" id="KW-1185">Reference proteome</keyword>
<dbReference type="Proteomes" id="UP001054889">
    <property type="component" value="Unassembled WGS sequence"/>
</dbReference>
<gene>
    <name evidence="1" type="primary">ga21728</name>
    <name evidence="1" type="ORF">PR202_ga21728</name>
</gene>
<evidence type="ECO:0000313" key="2">
    <source>
        <dbReference type="Proteomes" id="UP001054889"/>
    </source>
</evidence>
<dbReference type="SUPFAM" id="SSF52058">
    <property type="entry name" value="L domain-like"/>
    <property type="match status" value="1"/>
</dbReference>
<dbReference type="InterPro" id="IPR032675">
    <property type="entry name" value="LRR_dom_sf"/>
</dbReference>
<proteinExistence type="predicted"/>
<dbReference type="InterPro" id="IPR036047">
    <property type="entry name" value="F-box-like_dom_sf"/>
</dbReference>
<reference evidence="1" key="2">
    <citation type="submission" date="2021-12" db="EMBL/GenBank/DDBJ databases">
        <title>Resequencing data analysis of finger millet.</title>
        <authorList>
            <person name="Hatakeyama M."/>
            <person name="Aluri S."/>
            <person name="Balachadran M.T."/>
            <person name="Sivarajan S.R."/>
            <person name="Poveda L."/>
            <person name="Shimizu-Inatsugi R."/>
            <person name="Schlapbach R."/>
            <person name="Sreeman S.M."/>
            <person name="Shimizu K.K."/>
        </authorList>
    </citation>
    <scope>NUCLEOTIDE SEQUENCE</scope>
</reference>
<dbReference type="EMBL" id="BQKI01000010">
    <property type="protein sequence ID" value="GJN04203.1"/>
    <property type="molecule type" value="Genomic_DNA"/>
</dbReference>
<organism evidence="1 2">
    <name type="scientific">Eleusine coracana subsp. coracana</name>
    <dbReference type="NCBI Taxonomy" id="191504"/>
    <lineage>
        <taxon>Eukaryota</taxon>
        <taxon>Viridiplantae</taxon>
        <taxon>Streptophyta</taxon>
        <taxon>Embryophyta</taxon>
        <taxon>Tracheophyta</taxon>
        <taxon>Spermatophyta</taxon>
        <taxon>Magnoliopsida</taxon>
        <taxon>Liliopsida</taxon>
        <taxon>Poales</taxon>
        <taxon>Poaceae</taxon>
        <taxon>PACMAD clade</taxon>
        <taxon>Chloridoideae</taxon>
        <taxon>Cynodonteae</taxon>
        <taxon>Eleusininae</taxon>
        <taxon>Eleusine</taxon>
    </lineage>
</organism>
<dbReference type="InterPro" id="IPR053197">
    <property type="entry name" value="F-box_SCFL_complex_component"/>
</dbReference>
<dbReference type="Gene3D" id="1.20.1280.50">
    <property type="match status" value="1"/>
</dbReference>
<dbReference type="InterPro" id="IPR053781">
    <property type="entry name" value="F-box_AtFBL13-like"/>
</dbReference>
<protein>
    <recommendedName>
        <fullName evidence="3">F-box domain-containing protein</fullName>
    </recommendedName>
</protein>
<sequence length="485" mass="54963">MMDCRADPRDRISALPDELLHVTLSFLDDARDITRTAVLSHRWRHVWVHAKNLNFCSLNLKNCKTPGGFPGFVDWVLAHRGKITMDSLVIWMTQKSRAASPEQINDWLRYAGRHVLKSLRVHKLVGGQTKDHKAAVVLLPTICRTSCILLSPSNNMNILQLPALATASYEALTELYLYSPSFSEEGPVLGDFVTSCCHSLRRLSISCPKALFQLVLRSEALQELEIYWAFDMRTLDVTAPNLRVVRLDLCFRHNPIQMVINDNKVARIVAPRLEVIRISYFRNVPRPEYDIHDLTSVRRLENIQLDMHGKYCHDTDQMLGLWFLAKCPGVQHDEVKLEHHWESDVPDKSDLVDLTKEGGNAAPFANVKSMFVTAICGFPAGHLVSRILTELKHFSPWFVQKASGAGSTLGDFVMFCCPRLLQLQIVGAKTKGILQLEFHTVALEELDMFFGDLQMLDVTAPKLRVIKLNMCPRMPILFGIKNAVQ</sequence>
<name>A0AAV5D1J8_ELECO</name>
<dbReference type="PANTHER" id="PTHR34223">
    <property type="entry name" value="OS11G0201299 PROTEIN"/>
    <property type="match status" value="1"/>
</dbReference>